<protein>
    <recommendedName>
        <fullName evidence="3">VWFC domain-containing protein</fullName>
    </recommendedName>
</protein>
<sequence>MTKVKLKMLQRKVSPVYGLSVIYMISIIGPASGSEIYGDCIKYTVGEIKPVLTDGDRFCLQEQGYVYCKEFKCPPTVCGSPLVPENLKCQYCEGSDKYGDCIRYAEGENKPDLPNGDRFCNARVGWDYEYCIEFKCAPTACAHPLVAPYKKCPYCKGTCSYGGIVYQVGASFRCLDRYNRCHCRDGNSTPHTKVGVPADWMC</sequence>
<gene>
    <name evidence="1" type="ORF">MGAL_10B074676</name>
</gene>
<dbReference type="EMBL" id="UYJE01005818">
    <property type="protein sequence ID" value="VDI40682.1"/>
    <property type="molecule type" value="Genomic_DNA"/>
</dbReference>
<comment type="caution">
    <text evidence="1">The sequence shown here is derived from an EMBL/GenBank/DDBJ whole genome shotgun (WGS) entry which is preliminary data.</text>
</comment>
<proteinExistence type="predicted"/>
<evidence type="ECO:0000313" key="2">
    <source>
        <dbReference type="Proteomes" id="UP000596742"/>
    </source>
</evidence>
<name>A0A8B6EZH8_MYTGA</name>
<reference evidence="1" key="1">
    <citation type="submission" date="2018-11" db="EMBL/GenBank/DDBJ databases">
        <authorList>
            <person name="Alioto T."/>
            <person name="Alioto T."/>
        </authorList>
    </citation>
    <scope>NUCLEOTIDE SEQUENCE</scope>
</reference>
<dbReference type="AlphaFoldDB" id="A0A8B6EZH8"/>
<keyword evidence="2" id="KW-1185">Reference proteome</keyword>
<organism evidence="1 2">
    <name type="scientific">Mytilus galloprovincialis</name>
    <name type="common">Mediterranean mussel</name>
    <dbReference type="NCBI Taxonomy" id="29158"/>
    <lineage>
        <taxon>Eukaryota</taxon>
        <taxon>Metazoa</taxon>
        <taxon>Spiralia</taxon>
        <taxon>Lophotrochozoa</taxon>
        <taxon>Mollusca</taxon>
        <taxon>Bivalvia</taxon>
        <taxon>Autobranchia</taxon>
        <taxon>Pteriomorphia</taxon>
        <taxon>Mytilida</taxon>
        <taxon>Mytiloidea</taxon>
        <taxon>Mytilidae</taxon>
        <taxon>Mytilinae</taxon>
        <taxon>Mytilus</taxon>
    </lineage>
</organism>
<dbReference type="Proteomes" id="UP000596742">
    <property type="component" value="Unassembled WGS sequence"/>
</dbReference>
<accession>A0A8B6EZH8</accession>
<evidence type="ECO:0000313" key="1">
    <source>
        <dbReference type="EMBL" id="VDI40682.1"/>
    </source>
</evidence>
<evidence type="ECO:0008006" key="3">
    <source>
        <dbReference type="Google" id="ProtNLM"/>
    </source>
</evidence>